<dbReference type="AlphaFoldDB" id="A0A841AN78"/>
<protein>
    <recommendedName>
        <fullName evidence="2">DUF7144 domain-containing protein</fullName>
    </recommendedName>
</protein>
<keyword evidence="4" id="KW-1185">Reference proteome</keyword>
<evidence type="ECO:0000256" key="1">
    <source>
        <dbReference type="SAM" id="Phobius"/>
    </source>
</evidence>
<dbReference type="RefSeq" id="WP_184234690.1">
    <property type="nucleotide sequence ID" value="NZ_JACHMJ010000001.1"/>
</dbReference>
<evidence type="ECO:0000259" key="2">
    <source>
        <dbReference type="Pfam" id="PF23636"/>
    </source>
</evidence>
<keyword evidence="1" id="KW-0472">Membrane</keyword>
<dbReference type="InterPro" id="IPR055568">
    <property type="entry name" value="DUF7144"/>
</dbReference>
<reference evidence="3 4" key="1">
    <citation type="submission" date="2020-08" db="EMBL/GenBank/DDBJ databases">
        <title>Sequencing the genomes of 1000 actinobacteria strains.</title>
        <authorList>
            <person name="Klenk H.-P."/>
        </authorList>
    </citation>
    <scope>NUCLEOTIDE SEQUENCE [LARGE SCALE GENOMIC DNA]</scope>
    <source>
        <strain evidence="3 4">DSM 105784</strain>
    </source>
</reference>
<proteinExistence type="predicted"/>
<feature type="domain" description="DUF7144" evidence="2">
    <location>
        <begin position="14"/>
        <end position="128"/>
    </location>
</feature>
<organism evidence="3 4">
    <name type="scientific">Conyzicola lurida</name>
    <dbReference type="NCBI Taxonomy" id="1172621"/>
    <lineage>
        <taxon>Bacteria</taxon>
        <taxon>Bacillati</taxon>
        <taxon>Actinomycetota</taxon>
        <taxon>Actinomycetes</taxon>
        <taxon>Micrococcales</taxon>
        <taxon>Microbacteriaceae</taxon>
        <taxon>Conyzicola</taxon>
    </lineage>
</organism>
<evidence type="ECO:0000313" key="3">
    <source>
        <dbReference type="EMBL" id="MBB5842879.1"/>
    </source>
</evidence>
<keyword evidence="1" id="KW-0812">Transmembrane</keyword>
<keyword evidence="1" id="KW-1133">Transmembrane helix</keyword>
<feature type="transmembrane region" description="Helical" evidence="1">
    <location>
        <begin position="59"/>
        <end position="78"/>
    </location>
</feature>
<comment type="caution">
    <text evidence="3">The sequence shown here is derived from an EMBL/GenBank/DDBJ whole genome shotgun (WGS) entry which is preliminary data.</text>
</comment>
<dbReference type="Pfam" id="PF23636">
    <property type="entry name" value="DUF7144"/>
    <property type="match status" value="1"/>
</dbReference>
<feature type="transmembrane region" description="Helical" evidence="1">
    <location>
        <begin position="12"/>
        <end position="39"/>
    </location>
</feature>
<gene>
    <name evidence="3" type="ORF">HD599_001202</name>
</gene>
<dbReference type="EMBL" id="JACHMJ010000001">
    <property type="protein sequence ID" value="MBB5842879.1"/>
    <property type="molecule type" value="Genomic_DNA"/>
</dbReference>
<sequence length="135" mass="14264">MSASTSTRTGWAGWVGFASVVLLINGFFGVIQGLVAIVGPDTYYAALDGELFLFNAAGWGWWNLIIGVLQIATSIGLLSGATWARLSAVLLAIVSAVVALVLVPAQPWWSFFVIAIDIIVIYALIAHGDELRNGG</sequence>
<dbReference type="Proteomes" id="UP000536685">
    <property type="component" value="Unassembled WGS sequence"/>
</dbReference>
<feature type="transmembrane region" description="Helical" evidence="1">
    <location>
        <begin position="108"/>
        <end position="125"/>
    </location>
</feature>
<accession>A0A841AN78</accession>
<feature type="transmembrane region" description="Helical" evidence="1">
    <location>
        <begin position="83"/>
        <end position="102"/>
    </location>
</feature>
<name>A0A841AN78_9MICO</name>
<evidence type="ECO:0000313" key="4">
    <source>
        <dbReference type="Proteomes" id="UP000536685"/>
    </source>
</evidence>